<dbReference type="EMBL" id="LHQL01000001">
    <property type="protein sequence ID" value="OOQ55106.1"/>
    <property type="molecule type" value="Genomic_DNA"/>
</dbReference>
<accession>A0AAE6Y474</accession>
<reference evidence="3 5" key="2">
    <citation type="submission" date="2020-03" db="EMBL/GenBank/DDBJ databases">
        <title>Is there a link between lipid content and antibiotic production in Streptomyces?</title>
        <authorList>
            <person name="David M."/>
            <person name="Lejeune C."/>
            <person name="Abreu S."/>
            <person name="Thibessard A."/>
            <person name="Leblond P."/>
            <person name="Chaminade P."/>
            <person name="Virolle M.-J."/>
        </authorList>
    </citation>
    <scope>NUCLEOTIDE SEQUENCE [LARGE SCALE GENOMIC DNA]</scope>
    <source>
        <strain evidence="3 5">DSM 41481</strain>
    </source>
</reference>
<protein>
    <recommendedName>
        <fullName evidence="6">Proline rich protein membrane protein</fullName>
    </recommendedName>
</protein>
<feature type="transmembrane region" description="Helical" evidence="1">
    <location>
        <begin position="21"/>
        <end position="45"/>
    </location>
</feature>
<evidence type="ECO:0000256" key="1">
    <source>
        <dbReference type="SAM" id="Phobius"/>
    </source>
</evidence>
<dbReference type="InterPro" id="IPR039708">
    <property type="entry name" value="MT1774/Rv1733c-like"/>
</dbReference>
<gene>
    <name evidence="2" type="ORF">AFM16_03565</name>
    <name evidence="3" type="ORF">HCX60_03760</name>
</gene>
<evidence type="ECO:0000313" key="4">
    <source>
        <dbReference type="Proteomes" id="UP000190306"/>
    </source>
</evidence>
<evidence type="ECO:0000313" key="3">
    <source>
        <dbReference type="EMBL" id="QIT42748.1"/>
    </source>
</evidence>
<evidence type="ECO:0008006" key="6">
    <source>
        <dbReference type="Google" id="ProtNLM"/>
    </source>
</evidence>
<dbReference type="Proteomes" id="UP000190306">
    <property type="component" value="Chromosome"/>
</dbReference>
<dbReference type="EMBL" id="CP050692">
    <property type="protein sequence ID" value="QIT42748.1"/>
    <property type="molecule type" value="Genomic_DNA"/>
</dbReference>
<keyword evidence="1" id="KW-1133">Transmembrane helix</keyword>
<dbReference type="PANTHER" id="PTHR42305">
    <property type="entry name" value="MEMBRANE PROTEIN RV1733C-RELATED"/>
    <property type="match status" value="1"/>
</dbReference>
<evidence type="ECO:0000313" key="5">
    <source>
        <dbReference type="Proteomes" id="UP000502504"/>
    </source>
</evidence>
<proteinExistence type="predicted"/>
<keyword evidence="4" id="KW-1185">Reference proteome</keyword>
<keyword evidence="1" id="KW-0472">Membrane</keyword>
<dbReference type="GeneID" id="93962212"/>
<dbReference type="AlphaFoldDB" id="A0AAE6Y474"/>
<evidence type="ECO:0000313" key="2">
    <source>
        <dbReference type="EMBL" id="OOQ55106.1"/>
    </source>
</evidence>
<dbReference type="Proteomes" id="UP000502504">
    <property type="component" value="Chromosome"/>
</dbReference>
<name>A0AAE6Y474_STRAT</name>
<dbReference type="RefSeq" id="WP_030787280.1">
    <property type="nucleotide sequence ID" value="NZ_CM007717.1"/>
</dbReference>
<sequence length="195" mass="21701">MRIRMRGRRWRSNPLRRRSDVVEAWTALVVGVLLLVAAPLAGAVAGRWVHDEALAAAAEQRAERHRVRAEVVGRVPEALPTADGAREQMFRVDVRWAPPGEPARTTTARVPAGTRQGDRVDVWFDDKGHSVPPPADGTAVWQQTLTMGVAATGGAVALVLLGHGVVRRVAMRHRLAEWDREWTRTEPEWTRRRPA</sequence>
<reference evidence="2 4" key="1">
    <citation type="submission" date="2015-07" db="EMBL/GenBank/DDBJ databases">
        <title>Draft Genome Sequence of Streptomyces antibioticus, IMRU 3720 reveals insights in the evolution of actinomycin biosynthetic gene clusters in Streptomyces.</title>
        <authorList>
            <person name="Crnovcic I."/>
            <person name="Ruckert C."/>
            <person name="Kalinowksi J."/>
            <person name="Keller U."/>
        </authorList>
    </citation>
    <scope>NUCLEOTIDE SEQUENCE [LARGE SCALE GENOMIC DNA]</scope>
    <source>
        <strain evidence="2 4">DSM 41481</strain>
    </source>
</reference>
<keyword evidence="1" id="KW-0812">Transmembrane</keyword>
<organism evidence="3 5">
    <name type="scientific">Streptomyces antibioticus</name>
    <dbReference type="NCBI Taxonomy" id="1890"/>
    <lineage>
        <taxon>Bacteria</taxon>
        <taxon>Bacillati</taxon>
        <taxon>Actinomycetota</taxon>
        <taxon>Actinomycetes</taxon>
        <taxon>Kitasatosporales</taxon>
        <taxon>Streptomycetaceae</taxon>
        <taxon>Streptomyces</taxon>
    </lineage>
</organism>
<feature type="transmembrane region" description="Helical" evidence="1">
    <location>
        <begin position="145"/>
        <end position="166"/>
    </location>
</feature>
<dbReference type="PANTHER" id="PTHR42305:SF1">
    <property type="entry name" value="MEMBRANE PROTEIN RV1733C-RELATED"/>
    <property type="match status" value="1"/>
</dbReference>